<dbReference type="CDD" id="cd00431">
    <property type="entry name" value="cysteine_hydrolases"/>
    <property type="match status" value="1"/>
</dbReference>
<sequence>MEQLEQNTRSVEQFLQRSAPFLTAVASWEQQLSDLSWQSLQTEAEQGKVAVFSIDMVNGFCHEGPLSSSRVKGIIPEVVNVFEQAYRIGVRQFVMAQDSHTPESIEFADFPPHCQVNTSEAENIPELANLPFAHLYTTIAKNSLNAFHGTELAAWLDEHKDLSTVIVVGDCTDLCVYQTAMHLKLHANAYNLPLRVIVPANAVQTYDTPVEVAQEIGALAHDGDVLNLIFLYHMYLNGIEVVRKVNG</sequence>
<dbReference type="RefSeq" id="WP_126579197.1">
    <property type="nucleotide sequence ID" value="NZ_BIFR01000001.1"/>
</dbReference>
<keyword evidence="3" id="KW-1185">Reference proteome</keyword>
<proteinExistence type="predicted"/>
<gene>
    <name evidence="2" type="ORF">KTT_13450</name>
</gene>
<feature type="domain" description="Isochorismatase-like" evidence="1">
    <location>
        <begin position="50"/>
        <end position="208"/>
    </location>
</feature>
<comment type="caution">
    <text evidence="2">The sequence shown here is derived from an EMBL/GenBank/DDBJ whole genome shotgun (WGS) entry which is preliminary data.</text>
</comment>
<dbReference type="OrthoDB" id="9796485at2"/>
<dbReference type="PANTHER" id="PTHR47297:SF2">
    <property type="entry name" value="OS02G0606800 PROTEIN"/>
    <property type="match status" value="1"/>
</dbReference>
<reference evidence="3" key="1">
    <citation type="submission" date="2018-12" db="EMBL/GenBank/DDBJ databases">
        <title>Tengunoibacter tsumagoiensis gen. nov., sp. nov., Dictyobacter kobayashii sp. nov., D. alpinus sp. nov., and D. joshuensis sp. nov. and description of Dictyobacteraceae fam. nov. within the order Ktedonobacterales isolated from Tengu-no-mugimeshi.</title>
        <authorList>
            <person name="Wang C.M."/>
            <person name="Zheng Y."/>
            <person name="Sakai Y."/>
            <person name="Toyoda A."/>
            <person name="Minakuchi Y."/>
            <person name="Abe K."/>
            <person name="Yokota A."/>
            <person name="Yabe S."/>
        </authorList>
    </citation>
    <scope>NUCLEOTIDE SEQUENCE [LARGE SCALE GENOMIC DNA]</scope>
    <source>
        <strain evidence="3">Uno3</strain>
    </source>
</reference>
<organism evidence="2 3">
    <name type="scientific">Tengunoibacter tsumagoiensis</name>
    <dbReference type="NCBI Taxonomy" id="2014871"/>
    <lineage>
        <taxon>Bacteria</taxon>
        <taxon>Bacillati</taxon>
        <taxon>Chloroflexota</taxon>
        <taxon>Ktedonobacteria</taxon>
        <taxon>Ktedonobacterales</taxon>
        <taxon>Dictyobacteraceae</taxon>
        <taxon>Tengunoibacter</taxon>
    </lineage>
</organism>
<dbReference type="InterPro" id="IPR000868">
    <property type="entry name" value="Isochorismatase-like_dom"/>
</dbReference>
<protein>
    <submittedName>
        <fullName evidence="2">Nicotinamidase</fullName>
    </submittedName>
</protein>
<dbReference type="Gene3D" id="3.40.50.850">
    <property type="entry name" value="Isochorismatase-like"/>
    <property type="match status" value="1"/>
</dbReference>
<dbReference type="EMBL" id="BIFR01000001">
    <property type="protein sequence ID" value="GCE11486.1"/>
    <property type="molecule type" value="Genomic_DNA"/>
</dbReference>
<dbReference type="InterPro" id="IPR036380">
    <property type="entry name" value="Isochorismatase-like_sf"/>
</dbReference>
<evidence type="ECO:0000313" key="2">
    <source>
        <dbReference type="EMBL" id="GCE11486.1"/>
    </source>
</evidence>
<dbReference type="InterPro" id="IPR044717">
    <property type="entry name" value="NIC1"/>
</dbReference>
<name>A0A401ZXB0_9CHLR</name>
<dbReference type="Pfam" id="PF00857">
    <property type="entry name" value="Isochorismatase"/>
    <property type="match status" value="1"/>
</dbReference>
<dbReference type="PANTHER" id="PTHR47297">
    <property type="match status" value="1"/>
</dbReference>
<dbReference type="AlphaFoldDB" id="A0A401ZXB0"/>
<dbReference type="GO" id="GO:0019365">
    <property type="term" value="P:pyridine nucleotide salvage"/>
    <property type="evidence" value="ECO:0007669"/>
    <property type="project" value="InterPro"/>
</dbReference>
<dbReference type="Proteomes" id="UP000287352">
    <property type="component" value="Unassembled WGS sequence"/>
</dbReference>
<dbReference type="GO" id="GO:0008936">
    <property type="term" value="F:nicotinamidase activity"/>
    <property type="evidence" value="ECO:0007669"/>
    <property type="project" value="InterPro"/>
</dbReference>
<evidence type="ECO:0000259" key="1">
    <source>
        <dbReference type="Pfam" id="PF00857"/>
    </source>
</evidence>
<accession>A0A401ZXB0</accession>
<dbReference type="SUPFAM" id="SSF52499">
    <property type="entry name" value="Isochorismatase-like hydrolases"/>
    <property type="match status" value="1"/>
</dbReference>
<evidence type="ECO:0000313" key="3">
    <source>
        <dbReference type="Proteomes" id="UP000287352"/>
    </source>
</evidence>